<evidence type="ECO:0000313" key="7">
    <source>
        <dbReference type="Proteomes" id="UP000190121"/>
    </source>
</evidence>
<evidence type="ECO:0000256" key="1">
    <source>
        <dbReference type="ARBA" id="ARBA00001561"/>
    </source>
</evidence>
<dbReference type="InterPro" id="IPR050695">
    <property type="entry name" value="N-acetylmuramoyl_amidase_3"/>
</dbReference>
<organism evidence="6 7">
    <name type="scientific">Porphyromonas circumdentaria</name>
    <dbReference type="NCBI Taxonomy" id="29524"/>
    <lineage>
        <taxon>Bacteria</taxon>
        <taxon>Pseudomonadati</taxon>
        <taxon>Bacteroidota</taxon>
        <taxon>Bacteroidia</taxon>
        <taxon>Bacteroidales</taxon>
        <taxon>Porphyromonadaceae</taxon>
        <taxon>Porphyromonas</taxon>
    </lineage>
</organism>
<dbReference type="GO" id="GO:0009253">
    <property type="term" value="P:peptidoglycan catabolic process"/>
    <property type="evidence" value="ECO:0007669"/>
    <property type="project" value="InterPro"/>
</dbReference>
<feature type="compositionally biased region" description="Acidic residues" evidence="4">
    <location>
        <begin position="278"/>
        <end position="292"/>
    </location>
</feature>
<dbReference type="GO" id="GO:0030288">
    <property type="term" value="C:outer membrane-bounded periplasmic space"/>
    <property type="evidence" value="ECO:0007669"/>
    <property type="project" value="TreeGrafter"/>
</dbReference>
<evidence type="ECO:0000259" key="5">
    <source>
        <dbReference type="SMART" id="SM00646"/>
    </source>
</evidence>
<name>A0A1T4NTK7_9PORP</name>
<accession>A0A1T4NTK7</accession>
<keyword evidence="3" id="KW-0378">Hydrolase</keyword>
<comment type="catalytic activity">
    <reaction evidence="1">
        <text>Hydrolyzes the link between N-acetylmuramoyl residues and L-amino acid residues in certain cell-wall glycopeptides.</text>
        <dbReference type="EC" id="3.5.1.28"/>
    </reaction>
</comment>
<dbReference type="PANTHER" id="PTHR30404:SF0">
    <property type="entry name" value="N-ACETYLMURAMOYL-L-ALANINE AMIDASE AMIC"/>
    <property type="match status" value="1"/>
</dbReference>
<dbReference type="EC" id="3.5.1.28" evidence="2"/>
<dbReference type="RefSeq" id="WP_078737135.1">
    <property type="nucleotide sequence ID" value="NZ_FUXE01000012.1"/>
</dbReference>
<feature type="domain" description="MurNAc-LAA" evidence="5">
    <location>
        <begin position="99"/>
        <end position="255"/>
    </location>
</feature>
<evidence type="ECO:0000256" key="3">
    <source>
        <dbReference type="ARBA" id="ARBA00022801"/>
    </source>
</evidence>
<dbReference type="FunFam" id="3.40.630.40:FF:000005">
    <property type="entry name" value="N-acetylmuramoyl-L-alanine amidase (AmiA)"/>
    <property type="match status" value="1"/>
</dbReference>
<dbReference type="Proteomes" id="UP000190121">
    <property type="component" value="Unassembled WGS sequence"/>
</dbReference>
<dbReference type="SUPFAM" id="SSF53187">
    <property type="entry name" value="Zn-dependent exopeptidases"/>
    <property type="match status" value="1"/>
</dbReference>
<reference evidence="7" key="1">
    <citation type="submission" date="2017-02" db="EMBL/GenBank/DDBJ databases">
        <authorList>
            <person name="Varghese N."/>
            <person name="Submissions S."/>
        </authorList>
    </citation>
    <scope>NUCLEOTIDE SEQUENCE [LARGE SCALE GENOMIC DNA]</scope>
    <source>
        <strain evidence="7">ATCC 51356</strain>
    </source>
</reference>
<dbReference type="GO" id="GO:0008745">
    <property type="term" value="F:N-acetylmuramoyl-L-alanine amidase activity"/>
    <property type="evidence" value="ECO:0007669"/>
    <property type="project" value="UniProtKB-EC"/>
</dbReference>
<gene>
    <name evidence="6" type="ORF">SAMN02745171_01223</name>
</gene>
<protein>
    <recommendedName>
        <fullName evidence="2">N-acetylmuramoyl-L-alanine amidase</fullName>
        <ecNumber evidence="2">3.5.1.28</ecNumber>
    </recommendedName>
</protein>
<sequence>MKHKWIKIVSFSLLLLLIGEFASPSLLFAQRKGKNKFTVVIDPGHGGKDAGAVAHGGREKDINLAVGLRVGEMISKRFPNVKVLYTRTTDVFIGLQQRANFANKNKADLFMSIHTNSAKSSASGVETYVLGLWRNEDNLRVAMKENESILLEENYERTYKGFDPSSSESYIMFELLQNKHLDQSIEIAKAVQDQLGATSLINRGVRQAGFLVIRETAMPSILIELGFISNRNEAAFLLSQRGQQTLANAIVEGFGNYYKAYNKSFGVTTVENTSTPEPEPEIREEESLQEPTVETEVELAEQPEKAPVVEEPAKSKGETYAIQIMALKKKVSTKNRDFKGEKVRCERNGRNYCYMVDISGNRKMAEKQLKKYKKKFPGAYIVIYKNGVRQGTIY</sequence>
<evidence type="ECO:0000256" key="4">
    <source>
        <dbReference type="SAM" id="MobiDB-lite"/>
    </source>
</evidence>
<proteinExistence type="predicted"/>
<keyword evidence="7" id="KW-1185">Reference proteome</keyword>
<dbReference type="CDD" id="cd02696">
    <property type="entry name" value="MurNAc-LAA"/>
    <property type="match status" value="1"/>
</dbReference>
<dbReference type="EMBL" id="FUXE01000012">
    <property type="protein sequence ID" value="SJZ82467.1"/>
    <property type="molecule type" value="Genomic_DNA"/>
</dbReference>
<dbReference type="Gene3D" id="3.40.630.40">
    <property type="entry name" value="Zn-dependent exopeptidases"/>
    <property type="match status" value="1"/>
</dbReference>
<feature type="region of interest" description="Disordered" evidence="4">
    <location>
        <begin position="270"/>
        <end position="292"/>
    </location>
</feature>
<dbReference type="InterPro" id="IPR002508">
    <property type="entry name" value="MurNAc-LAA_cat"/>
</dbReference>
<dbReference type="Pfam" id="PF01520">
    <property type="entry name" value="Amidase_3"/>
    <property type="match status" value="1"/>
</dbReference>
<dbReference type="OrthoDB" id="9806267at2"/>
<dbReference type="STRING" id="29524.SAMN02745171_01223"/>
<evidence type="ECO:0000313" key="6">
    <source>
        <dbReference type="EMBL" id="SJZ82467.1"/>
    </source>
</evidence>
<evidence type="ECO:0000256" key="2">
    <source>
        <dbReference type="ARBA" id="ARBA00011901"/>
    </source>
</evidence>
<dbReference type="AlphaFoldDB" id="A0A1T4NTK7"/>
<dbReference type="SMART" id="SM00646">
    <property type="entry name" value="Ami_3"/>
    <property type="match status" value="1"/>
</dbReference>
<dbReference type="PANTHER" id="PTHR30404">
    <property type="entry name" value="N-ACETYLMURAMOYL-L-ALANINE AMIDASE"/>
    <property type="match status" value="1"/>
</dbReference>